<feature type="chain" id="PRO_5006065067" evidence="1">
    <location>
        <begin position="21"/>
        <end position="380"/>
    </location>
</feature>
<dbReference type="EMBL" id="CYTW01000002">
    <property type="protein sequence ID" value="CUK02586.1"/>
    <property type="molecule type" value="Genomic_DNA"/>
</dbReference>
<feature type="signal peptide" evidence="1">
    <location>
        <begin position="1"/>
        <end position="20"/>
    </location>
</feature>
<keyword evidence="3" id="KW-1185">Reference proteome</keyword>
<gene>
    <name evidence="2" type="ORF">PH7735_02619</name>
</gene>
<reference evidence="3" key="1">
    <citation type="submission" date="2015-09" db="EMBL/GenBank/DDBJ databases">
        <authorList>
            <person name="Rodrigo-Torres Lidia"/>
            <person name="Arahal R.David."/>
        </authorList>
    </citation>
    <scope>NUCLEOTIDE SEQUENCE [LARGE SCALE GENOMIC DNA]</scope>
    <source>
        <strain evidence="3">CECT 7735</strain>
    </source>
</reference>
<evidence type="ECO:0000256" key="1">
    <source>
        <dbReference type="SAM" id="SignalP"/>
    </source>
</evidence>
<sequence length="380" mass="39734">MKTLLLCAALTAIATTPSFADSAKKITMANGIVVDSGQVLLGDAVNKSDTFLTKKTGGSHNLEWAQKQAEFVVIPEGNDVAATFASQNTGNDNDRAISIVAITKNASRNKSATSQAIYAEAVRVSPKSGNATGIEVDAANMVPKGGRGDVNPFQNQLGVAMGVWVASGADAKVHAPTYPAQTAVSVVNNGNTWDQGLVLKHNSLTPTQSALTKKTAGRAIELAPNHHVSWYSNADKVHEAAAIVGRNSGALEIHAEQNISADAGQDFLVAAEDEVIVQAARVALDAQKSIQITADDAPDSFVRMTGRQSAQLEASGTRVAANAAGLSVAAIAQSGGEPIFFVSKEDSTLYIYNIPTNPKHVKRNGVYADPKTGVLKIKLH</sequence>
<dbReference type="GeneID" id="83881630"/>
<organism evidence="2 3">
    <name type="scientific">Shimia thalassica</name>
    <dbReference type="NCBI Taxonomy" id="1715693"/>
    <lineage>
        <taxon>Bacteria</taxon>
        <taxon>Pseudomonadati</taxon>
        <taxon>Pseudomonadota</taxon>
        <taxon>Alphaproteobacteria</taxon>
        <taxon>Rhodobacterales</taxon>
        <taxon>Roseobacteraceae</taxon>
    </lineage>
</organism>
<dbReference type="AlphaFoldDB" id="A0A0P1IB49"/>
<evidence type="ECO:0000313" key="2">
    <source>
        <dbReference type="EMBL" id="CUK02586.1"/>
    </source>
</evidence>
<dbReference type="Proteomes" id="UP000051870">
    <property type="component" value="Unassembled WGS sequence"/>
</dbReference>
<protein>
    <submittedName>
        <fullName evidence="2">Uncharacterized protein</fullName>
    </submittedName>
</protein>
<evidence type="ECO:0000313" key="3">
    <source>
        <dbReference type="Proteomes" id="UP000051870"/>
    </source>
</evidence>
<proteinExistence type="predicted"/>
<dbReference type="RefSeq" id="WP_058311768.1">
    <property type="nucleotide sequence ID" value="NZ_CYTW01000002.1"/>
</dbReference>
<name>A0A0P1IB49_9RHOB</name>
<keyword evidence="1" id="KW-0732">Signal</keyword>
<accession>A0A0P1IB49</accession>